<accession>D1PWW3</accession>
<keyword evidence="15" id="KW-1185">Reference proteome</keyword>
<dbReference type="AlphaFoldDB" id="D1PWW3"/>
<evidence type="ECO:0000256" key="3">
    <source>
        <dbReference type="ARBA" id="ARBA00022452"/>
    </source>
</evidence>
<dbReference type="GO" id="GO:0009279">
    <property type="term" value="C:cell outer membrane"/>
    <property type="evidence" value="ECO:0007669"/>
    <property type="project" value="UniProtKB-SubCell"/>
</dbReference>
<gene>
    <name evidence="14" type="ORF">HMPREF0645_1448</name>
</gene>
<keyword evidence="11" id="KW-0732">Signal</keyword>
<dbReference type="InterPro" id="IPR036942">
    <property type="entry name" value="Beta-barrel_TonB_sf"/>
</dbReference>
<feature type="signal peptide" evidence="11">
    <location>
        <begin position="1"/>
        <end position="25"/>
    </location>
</feature>
<dbReference type="InterPro" id="IPR008969">
    <property type="entry name" value="CarboxyPept-like_regulatory"/>
</dbReference>
<evidence type="ECO:0000256" key="11">
    <source>
        <dbReference type="SAM" id="SignalP"/>
    </source>
</evidence>
<comment type="subcellular location">
    <subcellularLocation>
        <location evidence="1 8">Cell outer membrane</location>
        <topology evidence="1 8">Multi-pass membrane protein</topology>
    </subcellularLocation>
</comment>
<dbReference type="EMBL" id="ACKS01000061">
    <property type="protein sequence ID" value="EFA44137.1"/>
    <property type="molecule type" value="Genomic_DNA"/>
</dbReference>
<dbReference type="InterPro" id="IPR039426">
    <property type="entry name" value="TonB-dep_rcpt-like"/>
</dbReference>
<dbReference type="PROSITE" id="PS52016">
    <property type="entry name" value="TONB_DEPENDENT_REC_3"/>
    <property type="match status" value="1"/>
</dbReference>
<dbReference type="InterPro" id="IPR012910">
    <property type="entry name" value="Plug_dom"/>
</dbReference>
<dbReference type="InterPro" id="IPR023996">
    <property type="entry name" value="TonB-dep_OMP_SusC/RagA"/>
</dbReference>
<dbReference type="Pfam" id="PF13715">
    <property type="entry name" value="CarbopepD_reg_2"/>
    <property type="match status" value="1"/>
</dbReference>
<dbReference type="Gene3D" id="2.60.40.1120">
    <property type="entry name" value="Carboxypeptidase-like, regulatory domain"/>
    <property type="match status" value="1"/>
</dbReference>
<keyword evidence="5 9" id="KW-0798">TonB box</keyword>
<evidence type="ECO:0000313" key="15">
    <source>
        <dbReference type="Proteomes" id="UP000003160"/>
    </source>
</evidence>
<dbReference type="SUPFAM" id="SSF56935">
    <property type="entry name" value="Porins"/>
    <property type="match status" value="1"/>
</dbReference>
<protein>
    <submittedName>
        <fullName evidence="14">TonB-linked outer membrane protein, SusC/RagA family</fullName>
    </submittedName>
</protein>
<dbReference type="FunFam" id="2.170.130.10:FF:000008">
    <property type="entry name" value="SusC/RagA family TonB-linked outer membrane protein"/>
    <property type="match status" value="1"/>
</dbReference>
<feature type="domain" description="TonB-dependent receptor plug" evidence="13">
    <location>
        <begin position="117"/>
        <end position="223"/>
    </location>
</feature>
<sequence>MSENLKHIRQSLLVFLLFVVGAVQAQTVTGIVRDDTGEPIIGATVMEQGVSGNGTVTDIDGNFSLQLKGKSKKVTISYIGMKTQTVDASAGSVNVVLHDEATSLNDVVVIGYGTVRKKDLTGSVASIGADDIAGVPVSNVGEAMTGKLAGVNITTTEGSPDADVKIRVRGGGSLSQDNSPLYIVDGFPVPSISDIAPSEIESIDVLKDASSTAIYGARGANGVIIITTKSGKEGKVQVSFNASLGYKKLTKEIKVLDPYNYALYQYEIGSTDYGNYQDMDIWKSVEGQNFQDALFGRTGVQRQYNANVSGGSKDVKFNVGYAHNGEKSIMLGSGYAKDNVNAKINAKLNKWLTLDFNGRLAFTKIDGISGGAENNQSNAANSIVANTVRWRPVEPLASTDEDENNSTSSQRNPLQRINDTYRLKHRFRQNYNAGLNWKPWKHVTFRTEFGYSWDYDKDDLVWGANAVTNSKYGYNGAPQLRFERSDSRGWRNANTFTYDNKKLAGGRDHIKVLVGQEWSNSKQTDRNSTAVNFPVTFTIDETLANTAAAAVTLPNEVNINADQNMMSFFGRVNYTMAEKYLATFTMRGDGSSKFGKDHQWGLFPSLALAWRISEEDGLKDSKWLSNLKARLSFGTAGNNRISSGLLETTYTVTSNSDKHAGFGEKPATQLQHSKYLYNPDLKWETTVTRNIGIDYGFFKGRINGTLDFYWNTTKDLLMRVEIPTSTGYDYQFQNFGKTSNKGVELTMNAAVVESKNFNLNSTFNISWNKNNIDELSMKNPWQSSNFAGSTFTPYDDFRVAEGGSLGEIWGYKNNGFYTVYDAKSNPNGELVLGNDGKWSLRDGLNDKSYTMTGGALVPGGPKFELDEDGKPLKQKLGNTIPKVMGGFGLNGNWGNFDFNLYFNYSLGNKIVNGTKLANSFYSNSQKNYNIVNDFNIDNRYTWIDPATGRNLGNGITSTVIAQYGGVENIMSRLNELNGHASIWNPAASQKSPITSYAMENASFLRLNTVTVGYTLPKDLAKSIFLSSVRVYFTAYNVLCFTSYDGYDPEVDTSGRKNPMTPGIDYAAYPKSRTFLGGINVTF</sequence>
<evidence type="ECO:0000256" key="10">
    <source>
        <dbReference type="SAM" id="MobiDB-lite"/>
    </source>
</evidence>
<dbReference type="InterPro" id="IPR023997">
    <property type="entry name" value="TonB-dep_OMP_SusC/RagA_CS"/>
</dbReference>
<dbReference type="RefSeq" id="WP_007173552.1">
    <property type="nucleotide sequence ID" value="NZ_GG704780.1"/>
</dbReference>
<keyword evidence="4 8" id="KW-0812">Transmembrane</keyword>
<dbReference type="SUPFAM" id="SSF49464">
    <property type="entry name" value="Carboxypeptidase regulatory domain-like"/>
    <property type="match status" value="1"/>
</dbReference>
<dbReference type="InterPro" id="IPR037066">
    <property type="entry name" value="Plug_dom_sf"/>
</dbReference>
<feature type="chain" id="PRO_5003026712" evidence="11">
    <location>
        <begin position="26"/>
        <end position="1082"/>
    </location>
</feature>
<evidence type="ECO:0000256" key="6">
    <source>
        <dbReference type="ARBA" id="ARBA00023136"/>
    </source>
</evidence>
<feature type="domain" description="TonB-dependent receptor-like beta-barrel" evidence="12">
    <location>
        <begin position="401"/>
        <end position="940"/>
    </location>
</feature>
<feature type="compositionally biased region" description="Polar residues" evidence="10">
    <location>
        <begin position="405"/>
        <end position="415"/>
    </location>
</feature>
<evidence type="ECO:0000256" key="1">
    <source>
        <dbReference type="ARBA" id="ARBA00004571"/>
    </source>
</evidence>
<dbReference type="Pfam" id="PF00593">
    <property type="entry name" value="TonB_dep_Rec_b-barrel"/>
    <property type="match status" value="1"/>
</dbReference>
<dbReference type="Gene3D" id="2.170.130.10">
    <property type="entry name" value="TonB-dependent receptor, plug domain"/>
    <property type="match status" value="1"/>
</dbReference>
<dbReference type="OrthoDB" id="1096961at2"/>
<evidence type="ECO:0000259" key="13">
    <source>
        <dbReference type="Pfam" id="PF07715"/>
    </source>
</evidence>
<keyword evidence="6 8" id="KW-0472">Membrane</keyword>
<feature type="region of interest" description="Disordered" evidence="10">
    <location>
        <begin position="396"/>
        <end position="415"/>
    </location>
</feature>
<dbReference type="NCBIfam" id="TIGR04056">
    <property type="entry name" value="OMP_RagA_SusC"/>
    <property type="match status" value="1"/>
</dbReference>
<evidence type="ECO:0000256" key="9">
    <source>
        <dbReference type="RuleBase" id="RU003357"/>
    </source>
</evidence>
<evidence type="ECO:0000256" key="5">
    <source>
        <dbReference type="ARBA" id="ARBA00023077"/>
    </source>
</evidence>
<dbReference type="NCBIfam" id="TIGR04057">
    <property type="entry name" value="SusC_RagA_signa"/>
    <property type="match status" value="1"/>
</dbReference>
<name>D1PWW3_9BACT</name>
<comment type="similarity">
    <text evidence="8 9">Belongs to the TonB-dependent receptor family.</text>
</comment>
<keyword evidence="7 8" id="KW-0998">Cell outer membrane</keyword>
<evidence type="ECO:0000313" key="14">
    <source>
        <dbReference type="EMBL" id="EFA44137.1"/>
    </source>
</evidence>
<dbReference type="Proteomes" id="UP000003160">
    <property type="component" value="Unassembled WGS sequence"/>
</dbReference>
<evidence type="ECO:0000256" key="8">
    <source>
        <dbReference type="PROSITE-ProRule" id="PRU01360"/>
    </source>
</evidence>
<evidence type="ECO:0000256" key="2">
    <source>
        <dbReference type="ARBA" id="ARBA00022448"/>
    </source>
</evidence>
<dbReference type="Gene3D" id="2.40.170.20">
    <property type="entry name" value="TonB-dependent receptor, beta-barrel domain"/>
    <property type="match status" value="1"/>
</dbReference>
<proteinExistence type="inferred from homology"/>
<evidence type="ECO:0000256" key="7">
    <source>
        <dbReference type="ARBA" id="ARBA00023237"/>
    </source>
</evidence>
<keyword evidence="2 8" id="KW-0813">Transport</keyword>
<evidence type="ECO:0000256" key="4">
    <source>
        <dbReference type="ARBA" id="ARBA00022692"/>
    </source>
</evidence>
<reference evidence="14 15" key="1">
    <citation type="submission" date="2009-10" db="EMBL/GenBank/DDBJ databases">
        <authorList>
            <person name="Qin X."/>
            <person name="Bachman B."/>
            <person name="Battles P."/>
            <person name="Bell A."/>
            <person name="Bess C."/>
            <person name="Bickham C."/>
            <person name="Chaboub L."/>
            <person name="Chen D."/>
            <person name="Coyle M."/>
            <person name="Deiros D.R."/>
            <person name="Dinh H."/>
            <person name="Forbes L."/>
            <person name="Fowler G."/>
            <person name="Francisco L."/>
            <person name="Fu Q."/>
            <person name="Gubbala S."/>
            <person name="Hale W."/>
            <person name="Han Y."/>
            <person name="Hemphill L."/>
            <person name="Highlander S.K."/>
            <person name="Hirani K."/>
            <person name="Hogues M."/>
            <person name="Jackson L."/>
            <person name="Jakkamsetti A."/>
            <person name="Javaid M."/>
            <person name="Jiang H."/>
            <person name="Korchina V."/>
            <person name="Kovar C."/>
            <person name="Lara F."/>
            <person name="Lee S."/>
            <person name="Mata R."/>
            <person name="Mathew T."/>
            <person name="Moen C."/>
            <person name="Morales K."/>
            <person name="Munidasa M."/>
            <person name="Nazareth L."/>
            <person name="Ngo R."/>
            <person name="Nguyen L."/>
            <person name="Okwuonu G."/>
            <person name="Ongeri F."/>
            <person name="Patil S."/>
            <person name="Petrosino J."/>
            <person name="Pham C."/>
            <person name="Pham P."/>
            <person name="Pu L.-L."/>
            <person name="Puazo M."/>
            <person name="Raj R."/>
            <person name="Reid J."/>
            <person name="Rouhana J."/>
            <person name="Saada N."/>
            <person name="Shang Y."/>
            <person name="Simmons D."/>
            <person name="Thornton R."/>
            <person name="Warren J."/>
            <person name="Weissenberger G."/>
            <person name="Zhang J."/>
            <person name="Zhang L."/>
            <person name="Zhou C."/>
            <person name="Zhu D."/>
            <person name="Muzny D."/>
            <person name="Worley K."/>
            <person name="Gibbs R."/>
        </authorList>
    </citation>
    <scope>NUCLEOTIDE SEQUENCE [LARGE SCALE GENOMIC DNA]</scope>
    <source>
        <strain evidence="14 15">DSM 17361</strain>
    </source>
</reference>
<dbReference type="Pfam" id="PF07715">
    <property type="entry name" value="Plug"/>
    <property type="match status" value="1"/>
</dbReference>
<dbReference type="InterPro" id="IPR000531">
    <property type="entry name" value="Beta-barrel_TonB"/>
</dbReference>
<organism evidence="14 15">
    <name type="scientific">Hallella bergensis DSM 17361</name>
    <dbReference type="NCBI Taxonomy" id="585502"/>
    <lineage>
        <taxon>Bacteria</taxon>
        <taxon>Pseudomonadati</taxon>
        <taxon>Bacteroidota</taxon>
        <taxon>Bacteroidia</taxon>
        <taxon>Bacteroidales</taxon>
        <taxon>Prevotellaceae</taxon>
        <taxon>Hallella</taxon>
    </lineage>
</organism>
<dbReference type="eggNOG" id="COG4771">
    <property type="taxonomic scope" value="Bacteria"/>
</dbReference>
<keyword evidence="3 8" id="KW-1134">Transmembrane beta strand</keyword>
<evidence type="ECO:0000259" key="12">
    <source>
        <dbReference type="Pfam" id="PF00593"/>
    </source>
</evidence>
<comment type="caution">
    <text evidence="14">The sequence shown here is derived from an EMBL/GenBank/DDBJ whole genome shotgun (WGS) entry which is preliminary data.</text>
</comment>
<dbReference type="HOGENOM" id="CLU_004317_0_1_10"/>